<dbReference type="Pfam" id="PF00001">
    <property type="entry name" value="7tm_1"/>
    <property type="match status" value="1"/>
</dbReference>
<dbReference type="GO" id="GO:0005886">
    <property type="term" value="C:plasma membrane"/>
    <property type="evidence" value="ECO:0007669"/>
    <property type="project" value="TreeGrafter"/>
</dbReference>
<keyword evidence="3 9" id="KW-0812">Transmembrane</keyword>
<keyword evidence="13" id="KW-1185">Reference proteome</keyword>
<dbReference type="OrthoDB" id="2132067at2759"/>
<keyword evidence="8 9" id="KW-0807">Transducer</keyword>
<feature type="transmembrane region" description="Helical" evidence="10">
    <location>
        <begin position="170"/>
        <end position="187"/>
    </location>
</feature>
<evidence type="ECO:0000313" key="14">
    <source>
        <dbReference type="WBParaSite" id="SBAD_0000910101-mRNA-1"/>
    </source>
</evidence>
<comment type="similarity">
    <text evidence="2 9">Belongs to the G-protein coupled receptor 1 family.</text>
</comment>
<evidence type="ECO:0000256" key="1">
    <source>
        <dbReference type="ARBA" id="ARBA00004141"/>
    </source>
</evidence>
<evidence type="ECO:0000313" key="12">
    <source>
        <dbReference type="EMBL" id="VDP19250.1"/>
    </source>
</evidence>
<reference evidence="12 13" key="2">
    <citation type="submission" date="2018-11" db="EMBL/GenBank/DDBJ databases">
        <authorList>
            <consortium name="Pathogen Informatics"/>
        </authorList>
    </citation>
    <scope>NUCLEOTIDE SEQUENCE [LARGE SCALE GENOMIC DNA]</scope>
</reference>
<evidence type="ECO:0000256" key="7">
    <source>
        <dbReference type="ARBA" id="ARBA00023170"/>
    </source>
</evidence>
<dbReference type="SMART" id="SM01381">
    <property type="entry name" value="7TM_GPCR_Srsx"/>
    <property type="match status" value="1"/>
</dbReference>
<evidence type="ECO:0000259" key="11">
    <source>
        <dbReference type="PROSITE" id="PS50262"/>
    </source>
</evidence>
<keyword evidence="7 9" id="KW-0675">Receptor</keyword>
<dbReference type="Gene3D" id="1.20.1070.10">
    <property type="entry name" value="Rhodopsin 7-helix transmembrane proteins"/>
    <property type="match status" value="1"/>
</dbReference>
<dbReference type="EMBL" id="UZAM01011958">
    <property type="protein sequence ID" value="VDP19250.1"/>
    <property type="molecule type" value="Genomic_DNA"/>
</dbReference>
<evidence type="ECO:0000256" key="10">
    <source>
        <dbReference type="SAM" id="Phobius"/>
    </source>
</evidence>
<accession>A0A183IYT3</accession>
<evidence type="ECO:0000256" key="3">
    <source>
        <dbReference type="ARBA" id="ARBA00022692"/>
    </source>
</evidence>
<dbReference type="GO" id="GO:0004983">
    <property type="term" value="F:neuropeptide Y receptor activity"/>
    <property type="evidence" value="ECO:0007669"/>
    <property type="project" value="InterPro"/>
</dbReference>
<gene>
    <name evidence="12" type="ORF">SBAD_LOCUS8781</name>
</gene>
<feature type="transmembrane region" description="Helical" evidence="10">
    <location>
        <begin position="87"/>
        <end position="108"/>
    </location>
</feature>
<sequence>MACLMVDDYDYEIFEVTNTSQCNCSDPAFWYNELCNCDYPQAPPSPLYDALPLGMWYGVVFVLGALGNSMVIAVVSIYKRMRSLTNIFLASLSTADLLIILFCIPVQYMKYLSYSWFLGKFLCIWFHYVQLFTMICSVLTLTVISFERYMAVAFPMKIIWLRSTCRARKTVLIIWLLSAILATPLIFGQVTRLPIQFRVIHKKIFVLYQFLLLYLIPLATMAVCYALLVRVLYFSNRDPFLGITPAPDSANHSMNTTLLNSKRNIQKIVQMLVAVVSLFIICWTPYLVDEFLVAFGYLCHTSPTETLKYMRMTFAIMKFSNSCVNPIVYAFMSRHFRRTFVSVCGNVCCFKRHWKNSALSLKRHSQMEINSVLQK</sequence>
<dbReference type="PRINTS" id="PR00237">
    <property type="entry name" value="GPCRRHODOPSN"/>
</dbReference>
<dbReference type="InterPro" id="IPR017452">
    <property type="entry name" value="GPCR_Rhodpsn_7TM"/>
</dbReference>
<evidence type="ECO:0000256" key="9">
    <source>
        <dbReference type="RuleBase" id="RU000688"/>
    </source>
</evidence>
<evidence type="ECO:0000256" key="2">
    <source>
        <dbReference type="ARBA" id="ARBA00010663"/>
    </source>
</evidence>
<keyword evidence="5 9" id="KW-0297">G-protein coupled receptor</keyword>
<comment type="subcellular location">
    <subcellularLocation>
        <location evidence="1">Membrane</location>
        <topology evidence="1">Multi-pass membrane protein</topology>
    </subcellularLocation>
</comment>
<reference evidence="14" key="1">
    <citation type="submission" date="2016-06" db="UniProtKB">
        <authorList>
            <consortium name="WormBaseParasite"/>
        </authorList>
    </citation>
    <scope>IDENTIFICATION</scope>
</reference>
<feature type="transmembrane region" description="Helical" evidence="10">
    <location>
        <begin position="268"/>
        <end position="288"/>
    </location>
</feature>
<dbReference type="Proteomes" id="UP000270296">
    <property type="component" value="Unassembled WGS sequence"/>
</dbReference>
<feature type="transmembrane region" description="Helical" evidence="10">
    <location>
        <begin position="128"/>
        <end position="149"/>
    </location>
</feature>
<feature type="transmembrane region" description="Helical" evidence="10">
    <location>
        <begin position="55"/>
        <end position="75"/>
    </location>
</feature>
<evidence type="ECO:0000256" key="4">
    <source>
        <dbReference type="ARBA" id="ARBA00022989"/>
    </source>
</evidence>
<dbReference type="AlphaFoldDB" id="A0A183IYT3"/>
<protein>
    <submittedName>
        <fullName evidence="14">G_PROTEIN_RECEP_F1_2 domain-containing protein</fullName>
    </submittedName>
</protein>
<dbReference type="InterPro" id="IPR000276">
    <property type="entry name" value="GPCR_Rhodpsn"/>
</dbReference>
<name>A0A183IYT3_9BILA</name>
<dbReference type="WBParaSite" id="SBAD_0000910101-mRNA-1">
    <property type="protein sequence ID" value="SBAD_0000910101-mRNA-1"/>
    <property type="gene ID" value="SBAD_0000910101"/>
</dbReference>
<evidence type="ECO:0000313" key="13">
    <source>
        <dbReference type="Proteomes" id="UP000270296"/>
    </source>
</evidence>
<dbReference type="InterPro" id="IPR000611">
    <property type="entry name" value="NPY_rcpt"/>
</dbReference>
<feature type="transmembrane region" description="Helical" evidence="10">
    <location>
        <begin position="207"/>
        <end position="228"/>
    </location>
</feature>
<keyword evidence="4 10" id="KW-1133">Transmembrane helix</keyword>
<evidence type="ECO:0000256" key="8">
    <source>
        <dbReference type="ARBA" id="ARBA00023224"/>
    </source>
</evidence>
<keyword evidence="6 10" id="KW-0472">Membrane</keyword>
<feature type="domain" description="G-protein coupled receptors family 1 profile" evidence="11">
    <location>
        <begin position="67"/>
        <end position="329"/>
    </location>
</feature>
<dbReference type="SUPFAM" id="SSF81321">
    <property type="entry name" value="Family A G protein-coupled receptor-like"/>
    <property type="match status" value="1"/>
</dbReference>
<feature type="transmembrane region" description="Helical" evidence="10">
    <location>
        <begin position="312"/>
        <end position="332"/>
    </location>
</feature>
<evidence type="ECO:0000256" key="6">
    <source>
        <dbReference type="ARBA" id="ARBA00023136"/>
    </source>
</evidence>
<dbReference type="PANTHER" id="PTHR45695:SF15">
    <property type="entry name" value="OPSIN RH2"/>
    <property type="match status" value="1"/>
</dbReference>
<dbReference type="PROSITE" id="PS50262">
    <property type="entry name" value="G_PROTEIN_RECEP_F1_2"/>
    <property type="match status" value="1"/>
</dbReference>
<proteinExistence type="inferred from homology"/>
<evidence type="ECO:0000256" key="5">
    <source>
        <dbReference type="ARBA" id="ARBA00023040"/>
    </source>
</evidence>
<dbReference type="PROSITE" id="PS00237">
    <property type="entry name" value="G_PROTEIN_RECEP_F1_1"/>
    <property type="match status" value="1"/>
</dbReference>
<dbReference type="PRINTS" id="PR01012">
    <property type="entry name" value="NRPEPTIDEYR"/>
</dbReference>
<dbReference type="PANTHER" id="PTHR45695">
    <property type="entry name" value="LEUCOKININ RECEPTOR-RELATED"/>
    <property type="match status" value="1"/>
</dbReference>
<organism evidence="14">
    <name type="scientific">Soboliphyme baturini</name>
    <dbReference type="NCBI Taxonomy" id="241478"/>
    <lineage>
        <taxon>Eukaryota</taxon>
        <taxon>Metazoa</taxon>
        <taxon>Ecdysozoa</taxon>
        <taxon>Nematoda</taxon>
        <taxon>Enoplea</taxon>
        <taxon>Dorylaimia</taxon>
        <taxon>Dioctophymatida</taxon>
        <taxon>Dioctophymatoidea</taxon>
        <taxon>Soboliphymatidae</taxon>
        <taxon>Soboliphyme</taxon>
    </lineage>
</organism>